<evidence type="ECO:0000313" key="1">
    <source>
        <dbReference type="EMBL" id="MFH6600764.1"/>
    </source>
</evidence>
<dbReference type="EMBL" id="JBHEGD010000002">
    <property type="protein sequence ID" value="MFH6600764.1"/>
    <property type="molecule type" value="Genomic_DNA"/>
</dbReference>
<evidence type="ECO:0000313" key="2">
    <source>
        <dbReference type="Proteomes" id="UP001609932"/>
    </source>
</evidence>
<sequence length="113" mass="11997">MAFERQNHTQTIRSERSQQAFERLVRDAGVPKSGVMQAILEAVPTSDLIALMRGELRLHDAKTVGLDADAALAIRAEIESAFSLLGDRLADASLIGAQRAVAEVVAAALGDGN</sequence>
<organism evidence="1 2">
    <name type="scientific">Ectopseudomonas khazarica</name>
    <dbReference type="NCBI Taxonomy" id="2502979"/>
    <lineage>
        <taxon>Bacteria</taxon>
        <taxon>Pseudomonadati</taxon>
        <taxon>Pseudomonadota</taxon>
        <taxon>Gammaproteobacteria</taxon>
        <taxon>Pseudomonadales</taxon>
        <taxon>Pseudomonadaceae</taxon>
        <taxon>Ectopseudomonas</taxon>
    </lineage>
</organism>
<gene>
    <name evidence="1" type="ORF">ACEVAQ_18845</name>
</gene>
<comment type="caution">
    <text evidence="1">The sequence shown here is derived from an EMBL/GenBank/DDBJ whole genome shotgun (WGS) entry which is preliminary data.</text>
</comment>
<dbReference type="Proteomes" id="UP001609932">
    <property type="component" value="Unassembled WGS sequence"/>
</dbReference>
<dbReference type="RefSeq" id="WP_395273574.1">
    <property type="nucleotide sequence ID" value="NZ_JBHEGD010000002.1"/>
</dbReference>
<name>A0ABW7MGQ0_9GAMM</name>
<protein>
    <submittedName>
        <fullName evidence="1">Uncharacterized protein</fullName>
    </submittedName>
</protein>
<proteinExistence type="predicted"/>
<accession>A0ABW7MGQ0</accession>
<reference evidence="1 2" key="1">
    <citation type="submission" date="2024-09" db="EMBL/GenBank/DDBJ databases">
        <title>Elucidation of the Bokeelamides from Bacteria Associated with Moon Snail Egg Collars.</title>
        <authorList>
            <person name="Campbell R."/>
            <person name="Piedl K."/>
            <person name="Mevers E."/>
        </authorList>
    </citation>
    <scope>NUCLEOTIDE SEQUENCE [LARGE SCALE GENOMIC DNA]</scope>
    <source>
        <strain evidence="1 2">EM133</strain>
    </source>
</reference>
<keyword evidence="2" id="KW-1185">Reference proteome</keyword>